<evidence type="ECO:0000313" key="3">
    <source>
        <dbReference type="Proteomes" id="UP000809137"/>
    </source>
</evidence>
<dbReference type="RefSeq" id="WP_203025540.1">
    <property type="nucleotide sequence ID" value="NZ_JAFCXS010000005.1"/>
</dbReference>
<dbReference type="Proteomes" id="UP000809137">
    <property type="component" value="Unassembled WGS sequence"/>
</dbReference>
<sequence>MTILPERSVTLTRSRNAIERYFSRQNIQIKNDNFGNTLSATVTLLNRESGTKPISGCGKGYAEEASVGALYEAYEHYRSFPALREKSRLYPFGSVIQQAELRGMLPLTILAKSSPAKIAAVEFTDKKGCASLLWPLFLTDCEYFSHIIQGDTTDYSAARRYTSNAGIAAGYGFTEAAIHAIGEIIERHCTGILLAKTFFYGTQKEVRLVNTDSLPPAAEKIFNDAQSALEDEINIIDASEPSLPPVYLAYCKSKPRLRINIYGAGCSLYADHAVARAIKELVQLHKLADNFTCFTEELEKHQHNLREHEKLYRSLVADFGSLASVSVELPEKRAELTLQEHLHRLTTLCEMAGLPVWLKEIDSDPAGVSLACAVMPGMERFALVSLGNVVIPCRSYQDQI</sequence>
<reference evidence="2 3" key="1">
    <citation type="submission" date="2021-01" db="EMBL/GenBank/DDBJ databases">
        <title>Complete genome sequence of Pantoea eucrina OB49, a heavy metal tolerant bacterium with PGPR potential isolated from wheat in Algeria.</title>
        <authorList>
            <person name="Lekired A."/>
            <person name="Ouzari I.H."/>
        </authorList>
    </citation>
    <scope>NUCLEOTIDE SEQUENCE [LARGE SCALE GENOMIC DNA]</scope>
    <source>
        <strain evidence="2 3">OB49</strain>
    </source>
</reference>
<dbReference type="Gene3D" id="3.30.1330.230">
    <property type="match status" value="1"/>
</dbReference>
<dbReference type="Pfam" id="PF02624">
    <property type="entry name" value="YcaO"/>
    <property type="match status" value="1"/>
</dbReference>
<proteinExistence type="predicted"/>
<keyword evidence="3" id="KW-1185">Reference proteome</keyword>
<gene>
    <name evidence="2" type="ORF">JJB79_08875</name>
</gene>
<accession>A0ABS1Z5H4</accession>
<evidence type="ECO:0000313" key="2">
    <source>
        <dbReference type="EMBL" id="MBM0747527.1"/>
    </source>
</evidence>
<organism evidence="2 3">
    <name type="scientific">Pantoea eucrina</name>
    <dbReference type="NCBI Taxonomy" id="472693"/>
    <lineage>
        <taxon>Bacteria</taxon>
        <taxon>Pseudomonadati</taxon>
        <taxon>Pseudomonadota</taxon>
        <taxon>Gammaproteobacteria</taxon>
        <taxon>Enterobacterales</taxon>
        <taxon>Erwiniaceae</taxon>
        <taxon>Pantoea</taxon>
    </lineage>
</organism>
<feature type="domain" description="YcaO" evidence="1">
    <location>
        <begin position="56"/>
        <end position="400"/>
    </location>
</feature>
<evidence type="ECO:0000259" key="1">
    <source>
        <dbReference type="PROSITE" id="PS51664"/>
    </source>
</evidence>
<dbReference type="EMBL" id="JAFCXS010000005">
    <property type="protein sequence ID" value="MBM0747527.1"/>
    <property type="molecule type" value="Genomic_DNA"/>
</dbReference>
<dbReference type="PANTHER" id="PTHR37809:SF1">
    <property type="entry name" value="RIBOSOMAL PROTEIN S12 METHYLTHIOTRANSFERASE ACCESSORY FACTOR YCAO"/>
    <property type="match status" value="1"/>
</dbReference>
<dbReference type="PROSITE" id="PS51664">
    <property type="entry name" value="YCAO"/>
    <property type="match status" value="1"/>
</dbReference>
<protein>
    <submittedName>
        <fullName evidence="2">YcaO-like family protein</fullName>
    </submittedName>
</protein>
<name>A0ABS1Z5H4_9GAMM</name>
<dbReference type="Gene3D" id="3.30.160.660">
    <property type="match status" value="1"/>
</dbReference>
<dbReference type="PANTHER" id="PTHR37809">
    <property type="entry name" value="RIBOSOMAL PROTEIN S12 METHYLTHIOTRANSFERASE ACCESSORY FACTOR YCAO"/>
    <property type="match status" value="1"/>
</dbReference>
<dbReference type="InterPro" id="IPR003776">
    <property type="entry name" value="YcaO-like_dom"/>
</dbReference>
<comment type="caution">
    <text evidence="2">The sequence shown here is derived from an EMBL/GenBank/DDBJ whole genome shotgun (WGS) entry which is preliminary data.</text>
</comment>